<protein>
    <submittedName>
        <fullName evidence="2">Uncharacterized protein</fullName>
    </submittedName>
</protein>
<accession>A0A7S2L537</accession>
<evidence type="ECO:0000313" key="2">
    <source>
        <dbReference type="EMBL" id="CAD9595143.1"/>
    </source>
</evidence>
<gene>
    <name evidence="2" type="ORF">LDAN0321_LOCUS14743</name>
</gene>
<dbReference type="EMBL" id="HBGY01023450">
    <property type="protein sequence ID" value="CAD9595143.1"/>
    <property type="molecule type" value="Transcribed_RNA"/>
</dbReference>
<reference evidence="2" key="1">
    <citation type="submission" date="2021-01" db="EMBL/GenBank/DDBJ databases">
        <authorList>
            <person name="Corre E."/>
            <person name="Pelletier E."/>
            <person name="Niang G."/>
            <person name="Scheremetjew M."/>
            <person name="Finn R."/>
            <person name="Kale V."/>
            <person name="Holt S."/>
            <person name="Cochrane G."/>
            <person name="Meng A."/>
            <person name="Brown T."/>
            <person name="Cohen L."/>
        </authorList>
    </citation>
    <scope>NUCLEOTIDE SEQUENCE</scope>
    <source>
        <strain evidence="2">B650</strain>
    </source>
</reference>
<name>A0A7S2L537_9STRA</name>
<feature type="region of interest" description="Disordered" evidence="1">
    <location>
        <begin position="85"/>
        <end position="113"/>
    </location>
</feature>
<proteinExistence type="predicted"/>
<organism evidence="2">
    <name type="scientific">Leptocylindrus danicus</name>
    <dbReference type="NCBI Taxonomy" id="163516"/>
    <lineage>
        <taxon>Eukaryota</taxon>
        <taxon>Sar</taxon>
        <taxon>Stramenopiles</taxon>
        <taxon>Ochrophyta</taxon>
        <taxon>Bacillariophyta</taxon>
        <taxon>Coscinodiscophyceae</taxon>
        <taxon>Chaetocerotophycidae</taxon>
        <taxon>Leptocylindrales</taxon>
        <taxon>Leptocylindraceae</taxon>
        <taxon>Leptocylindrus</taxon>
    </lineage>
</organism>
<evidence type="ECO:0000256" key="1">
    <source>
        <dbReference type="SAM" id="MobiDB-lite"/>
    </source>
</evidence>
<dbReference type="AlphaFoldDB" id="A0A7S2L537"/>
<sequence>MYQVEAALVQVRGMPIEAARCRLVDLAPPCRRLLDGQALVAVSTAAGQQQASILILVQSIYQCQNQHQPEPDLMEHYGVMEGVEMDDAAAEDEEDIEHEDENEDWDEQEEEGT</sequence>